<keyword evidence="4 5" id="KW-0472">Membrane</keyword>
<organism evidence="6 8">
    <name type="scientific">Flagellimonas pelagia</name>
    <dbReference type="NCBI Taxonomy" id="2306998"/>
    <lineage>
        <taxon>Bacteria</taxon>
        <taxon>Pseudomonadati</taxon>
        <taxon>Bacteroidota</taxon>
        <taxon>Flavobacteriia</taxon>
        <taxon>Flavobacteriales</taxon>
        <taxon>Flavobacteriaceae</taxon>
        <taxon>Flagellimonas</taxon>
    </lineage>
</organism>
<keyword evidence="2 5" id="KW-0812">Transmembrane</keyword>
<keyword evidence="3 5" id="KW-1133">Transmembrane helix</keyword>
<accession>A0A3A1NQ56</accession>
<feature type="transmembrane region" description="Helical" evidence="5">
    <location>
        <begin position="74"/>
        <end position="91"/>
    </location>
</feature>
<evidence type="ECO:0000256" key="2">
    <source>
        <dbReference type="ARBA" id="ARBA00022692"/>
    </source>
</evidence>
<feature type="transmembrane region" description="Helical" evidence="5">
    <location>
        <begin position="45"/>
        <end position="67"/>
    </location>
</feature>
<sequence length="125" mass="13605">MNSKVFLVARILLGLFVIVFGANKLYPFLPAPEEMPEGLMTYFTALTSSKTLLLVGLVEVVSGIAFILNKYGALMALILMSVSVCAVLFHITMAPETIGPALALLILNIVVLVGYKDRYKDILRA</sequence>
<reference evidence="7 9" key="2">
    <citation type="submission" date="2019-07" db="EMBL/GenBank/DDBJ databases">
        <title>Draft genome of two Muricauda strains isolated from deep sea.</title>
        <authorList>
            <person name="Sun C."/>
        </authorList>
    </citation>
    <scope>NUCLEOTIDE SEQUENCE [LARGE SCALE GENOMIC DNA]</scope>
    <source>
        <strain evidence="7 9">72</strain>
    </source>
</reference>
<dbReference type="RefSeq" id="WP_119639388.1">
    <property type="nucleotide sequence ID" value="NZ_QXFI01000009.1"/>
</dbReference>
<name>A0A3A1NQ56_9FLAO</name>
<feature type="transmembrane region" description="Helical" evidence="5">
    <location>
        <begin position="97"/>
        <end position="115"/>
    </location>
</feature>
<proteinExistence type="predicted"/>
<evidence type="ECO:0000256" key="5">
    <source>
        <dbReference type="SAM" id="Phobius"/>
    </source>
</evidence>
<dbReference type="Proteomes" id="UP000321621">
    <property type="component" value="Unassembled WGS sequence"/>
</dbReference>
<gene>
    <name evidence="6" type="ORF">D2V05_02165</name>
    <name evidence="7" type="ORF">FQ017_02155</name>
</gene>
<evidence type="ECO:0000256" key="1">
    <source>
        <dbReference type="ARBA" id="ARBA00004141"/>
    </source>
</evidence>
<evidence type="ECO:0000313" key="6">
    <source>
        <dbReference type="EMBL" id="RIV46785.1"/>
    </source>
</evidence>
<evidence type="ECO:0000256" key="4">
    <source>
        <dbReference type="ARBA" id="ARBA00023136"/>
    </source>
</evidence>
<evidence type="ECO:0000313" key="8">
    <source>
        <dbReference type="Proteomes" id="UP000266691"/>
    </source>
</evidence>
<dbReference type="EMBL" id="VNWK01000009">
    <property type="protein sequence ID" value="TXJ99671.1"/>
    <property type="molecule type" value="Genomic_DNA"/>
</dbReference>
<evidence type="ECO:0000313" key="7">
    <source>
        <dbReference type="EMBL" id="TXJ99671.1"/>
    </source>
</evidence>
<dbReference type="GO" id="GO:0016020">
    <property type="term" value="C:membrane"/>
    <property type="evidence" value="ECO:0007669"/>
    <property type="project" value="UniProtKB-SubCell"/>
</dbReference>
<protein>
    <submittedName>
        <fullName evidence="6">DoxX family membrane protein</fullName>
    </submittedName>
</protein>
<dbReference type="OrthoDB" id="8161897at2"/>
<dbReference type="EMBL" id="QXFI01000009">
    <property type="protein sequence ID" value="RIV46785.1"/>
    <property type="molecule type" value="Genomic_DNA"/>
</dbReference>
<reference evidence="6 8" key="1">
    <citation type="submission" date="2018-08" db="EMBL/GenBank/DDBJ databases">
        <title>Proposal of Muricauda 72 sp.nov. and Muricauda NH166 sp.nov., isolated from seawater.</title>
        <authorList>
            <person name="Cheng H."/>
            <person name="Wu Y.-H."/>
            <person name="Guo L.-L."/>
            <person name="Xu X.-W."/>
        </authorList>
    </citation>
    <scope>NUCLEOTIDE SEQUENCE [LARGE SCALE GENOMIC DNA]</scope>
    <source>
        <strain evidence="6 8">72</strain>
    </source>
</reference>
<evidence type="ECO:0000313" key="9">
    <source>
        <dbReference type="Proteomes" id="UP000321621"/>
    </source>
</evidence>
<comment type="caution">
    <text evidence="6">The sequence shown here is derived from an EMBL/GenBank/DDBJ whole genome shotgun (WGS) entry which is preliminary data.</text>
</comment>
<comment type="subcellular location">
    <subcellularLocation>
        <location evidence="1">Membrane</location>
        <topology evidence="1">Multi-pass membrane protein</topology>
    </subcellularLocation>
</comment>
<dbReference type="Proteomes" id="UP000266691">
    <property type="component" value="Unassembled WGS sequence"/>
</dbReference>
<dbReference type="AlphaFoldDB" id="A0A3A1NQ56"/>
<dbReference type="InterPro" id="IPR032808">
    <property type="entry name" value="DoxX"/>
</dbReference>
<dbReference type="Pfam" id="PF07681">
    <property type="entry name" value="DoxX"/>
    <property type="match status" value="1"/>
</dbReference>
<evidence type="ECO:0000256" key="3">
    <source>
        <dbReference type="ARBA" id="ARBA00022989"/>
    </source>
</evidence>
<keyword evidence="9" id="KW-1185">Reference proteome</keyword>